<reference evidence="1" key="1">
    <citation type="submission" date="2021-01" db="EMBL/GenBank/DDBJ databases">
        <authorList>
            <person name="Kaushik A."/>
        </authorList>
    </citation>
    <scope>NUCLEOTIDE SEQUENCE</scope>
    <source>
        <strain evidence="1">Type strain: AG8-Rh-89/</strain>
    </source>
</reference>
<evidence type="ECO:0000313" key="2">
    <source>
        <dbReference type="Proteomes" id="UP000663850"/>
    </source>
</evidence>
<sequence>MAVTIKPGLDWHYVHPIFSLPGSHIKMTQFNGGEGLFNLRASFEGRVPKGEGVHATWTDFGAPIIVTPGLSSSPGKKTWTLSKYGNPVIWFITLPGEDETKGFHYDRVEAGSLISLGYPSPFFLDLCANGTGGVFRPVDYMNGIACRSNYCIGVSEKGQVEIMNLSVPTNPKSPIPAWQAHMASWRC</sequence>
<dbReference type="EMBL" id="CAJMWZ010000760">
    <property type="protein sequence ID" value="CAE6425322.1"/>
    <property type="molecule type" value="Genomic_DNA"/>
</dbReference>
<proteinExistence type="predicted"/>
<name>A0A8H3AEM6_9AGAM</name>
<accession>A0A8H3AEM6</accession>
<comment type="caution">
    <text evidence="1">The sequence shown here is derived from an EMBL/GenBank/DDBJ whole genome shotgun (WGS) entry which is preliminary data.</text>
</comment>
<dbReference type="Gene3D" id="2.80.10.50">
    <property type="match status" value="1"/>
</dbReference>
<gene>
    <name evidence="1" type="ORF">RDB_LOCUS14312</name>
</gene>
<protein>
    <submittedName>
        <fullName evidence="1">Uncharacterized protein</fullName>
    </submittedName>
</protein>
<dbReference type="Proteomes" id="UP000663850">
    <property type="component" value="Unassembled WGS sequence"/>
</dbReference>
<dbReference type="AlphaFoldDB" id="A0A8H3AEM6"/>
<evidence type="ECO:0000313" key="1">
    <source>
        <dbReference type="EMBL" id="CAE6425322.1"/>
    </source>
</evidence>
<organism evidence="1 2">
    <name type="scientific">Rhizoctonia solani</name>
    <dbReference type="NCBI Taxonomy" id="456999"/>
    <lineage>
        <taxon>Eukaryota</taxon>
        <taxon>Fungi</taxon>
        <taxon>Dikarya</taxon>
        <taxon>Basidiomycota</taxon>
        <taxon>Agaricomycotina</taxon>
        <taxon>Agaricomycetes</taxon>
        <taxon>Cantharellales</taxon>
        <taxon>Ceratobasidiaceae</taxon>
        <taxon>Rhizoctonia</taxon>
    </lineage>
</organism>